<dbReference type="GO" id="GO:0016491">
    <property type="term" value="F:oxidoreductase activity"/>
    <property type="evidence" value="ECO:0007669"/>
    <property type="project" value="UniProtKB-ARBA"/>
</dbReference>
<feature type="non-terminal residue" evidence="2">
    <location>
        <position position="1"/>
    </location>
</feature>
<name>F4SEJ1_MELLP</name>
<dbReference type="HOGENOM" id="CLU_2126942_0_0_1"/>
<dbReference type="RefSeq" id="XP_007419795.1">
    <property type="nucleotide sequence ID" value="XM_007419733.1"/>
</dbReference>
<dbReference type="STRING" id="747676.F4SEJ1"/>
<dbReference type="EMBL" id="GL883473">
    <property type="protein sequence ID" value="EGF96935.1"/>
    <property type="molecule type" value="Genomic_DNA"/>
</dbReference>
<dbReference type="Gene3D" id="2.60.40.420">
    <property type="entry name" value="Cupredoxins - blue copper proteins"/>
    <property type="match status" value="1"/>
</dbReference>
<dbReference type="VEuPathDB" id="FungiDB:MELLADRAFT_114726"/>
<evidence type="ECO:0000259" key="1">
    <source>
        <dbReference type="Pfam" id="PF00394"/>
    </source>
</evidence>
<dbReference type="OrthoDB" id="2121828at2759"/>
<dbReference type="KEGG" id="mlr:MELLADRAFT_114726"/>
<evidence type="ECO:0000313" key="3">
    <source>
        <dbReference type="Proteomes" id="UP000001072"/>
    </source>
</evidence>
<dbReference type="InterPro" id="IPR001117">
    <property type="entry name" value="Cu-oxidase_2nd"/>
</dbReference>
<sequence>HSVDDPLKRGRDYDNDIVLFYTMSTVMLNALMSPQRYRGSWAAPSPNSALVNGIGYFHCAYAEEGSVCEQSNIKLELKVAPNEKTRLRLIDGAAHAMFRFSADGHPVGIIMCAT</sequence>
<accession>F4SEJ1</accession>
<dbReference type="Pfam" id="PF00394">
    <property type="entry name" value="Cu-oxidase"/>
    <property type="match status" value="1"/>
</dbReference>
<dbReference type="Proteomes" id="UP000001072">
    <property type="component" value="Unassembled WGS sequence"/>
</dbReference>
<proteinExistence type="predicted"/>
<reference evidence="3" key="1">
    <citation type="journal article" date="2011" name="Proc. Natl. Acad. Sci. U.S.A.">
        <title>Obligate biotrophy features unraveled by the genomic analysis of rust fungi.</title>
        <authorList>
            <person name="Duplessis S."/>
            <person name="Cuomo C.A."/>
            <person name="Lin Y.-C."/>
            <person name="Aerts A."/>
            <person name="Tisserant E."/>
            <person name="Veneault-Fourrey C."/>
            <person name="Joly D.L."/>
            <person name="Hacquard S."/>
            <person name="Amselem J."/>
            <person name="Cantarel B.L."/>
            <person name="Chiu R."/>
            <person name="Coutinho P.M."/>
            <person name="Feau N."/>
            <person name="Field M."/>
            <person name="Frey P."/>
            <person name="Gelhaye E."/>
            <person name="Goldberg J."/>
            <person name="Grabherr M.G."/>
            <person name="Kodira C.D."/>
            <person name="Kohler A."/>
            <person name="Kuees U."/>
            <person name="Lindquist E.A."/>
            <person name="Lucas S.M."/>
            <person name="Mago R."/>
            <person name="Mauceli E."/>
            <person name="Morin E."/>
            <person name="Murat C."/>
            <person name="Pangilinan J.L."/>
            <person name="Park R."/>
            <person name="Pearson M."/>
            <person name="Quesneville H."/>
            <person name="Rouhier N."/>
            <person name="Sakthikumar S."/>
            <person name="Salamov A.A."/>
            <person name="Schmutz J."/>
            <person name="Selles B."/>
            <person name="Shapiro H."/>
            <person name="Tanguay P."/>
            <person name="Tuskan G.A."/>
            <person name="Henrissat B."/>
            <person name="Van de Peer Y."/>
            <person name="Rouze P."/>
            <person name="Ellis J.G."/>
            <person name="Dodds P.N."/>
            <person name="Schein J.E."/>
            <person name="Zhong S."/>
            <person name="Hamelin R.C."/>
            <person name="Grigoriev I.V."/>
            <person name="Szabo L.J."/>
            <person name="Martin F."/>
        </authorList>
    </citation>
    <scope>NUCLEOTIDE SEQUENCE [LARGE SCALE GENOMIC DNA]</scope>
    <source>
        <strain evidence="3">98AG31 / pathotype 3-4-7</strain>
    </source>
</reference>
<gene>
    <name evidence="2" type="ORF">MELLADRAFT_114726</name>
</gene>
<dbReference type="InParanoid" id="F4SEJ1"/>
<dbReference type="SUPFAM" id="SSF49503">
    <property type="entry name" value="Cupredoxins"/>
    <property type="match status" value="1"/>
</dbReference>
<protein>
    <recommendedName>
        <fullName evidence="1">Plastocyanin-like domain-containing protein</fullName>
    </recommendedName>
</protein>
<feature type="domain" description="Plastocyanin-like" evidence="1">
    <location>
        <begin position="31"/>
        <end position="110"/>
    </location>
</feature>
<evidence type="ECO:0000313" key="2">
    <source>
        <dbReference type="EMBL" id="EGF96935.1"/>
    </source>
</evidence>
<dbReference type="InterPro" id="IPR008972">
    <property type="entry name" value="Cupredoxin"/>
</dbReference>
<organism evidence="3">
    <name type="scientific">Melampsora larici-populina (strain 98AG31 / pathotype 3-4-7)</name>
    <name type="common">Poplar leaf rust fungus</name>
    <dbReference type="NCBI Taxonomy" id="747676"/>
    <lineage>
        <taxon>Eukaryota</taxon>
        <taxon>Fungi</taxon>
        <taxon>Dikarya</taxon>
        <taxon>Basidiomycota</taxon>
        <taxon>Pucciniomycotina</taxon>
        <taxon>Pucciniomycetes</taxon>
        <taxon>Pucciniales</taxon>
        <taxon>Melampsoraceae</taxon>
        <taxon>Melampsora</taxon>
    </lineage>
</organism>
<dbReference type="GeneID" id="18925445"/>
<keyword evidence="3" id="KW-1185">Reference proteome</keyword>
<dbReference type="AlphaFoldDB" id="F4SEJ1"/>